<dbReference type="EMBL" id="JACHHO010000003">
    <property type="protein sequence ID" value="MBB5205138.1"/>
    <property type="molecule type" value="Genomic_DNA"/>
</dbReference>
<dbReference type="InterPro" id="IPR016181">
    <property type="entry name" value="Acyl_CoA_acyltransferase"/>
</dbReference>
<dbReference type="PANTHER" id="PTHR43792">
    <property type="entry name" value="GNAT FAMILY, PUTATIVE (AFU_ORTHOLOGUE AFUA_3G00765)-RELATED-RELATED"/>
    <property type="match status" value="1"/>
</dbReference>
<dbReference type="Pfam" id="PF13302">
    <property type="entry name" value="Acetyltransf_3"/>
    <property type="match status" value="1"/>
</dbReference>
<dbReference type="PROSITE" id="PS51186">
    <property type="entry name" value="GNAT"/>
    <property type="match status" value="1"/>
</dbReference>
<dbReference type="GO" id="GO:0016747">
    <property type="term" value="F:acyltransferase activity, transferring groups other than amino-acyl groups"/>
    <property type="evidence" value="ECO:0007669"/>
    <property type="project" value="InterPro"/>
</dbReference>
<dbReference type="Proteomes" id="UP000554837">
    <property type="component" value="Unassembled WGS sequence"/>
</dbReference>
<accession>A0A840S6J9</accession>
<evidence type="ECO:0000259" key="1">
    <source>
        <dbReference type="PROSITE" id="PS51186"/>
    </source>
</evidence>
<evidence type="ECO:0000313" key="2">
    <source>
        <dbReference type="EMBL" id="MBB5205138.1"/>
    </source>
</evidence>
<dbReference type="SUPFAM" id="SSF55729">
    <property type="entry name" value="Acyl-CoA N-acyltransferases (Nat)"/>
    <property type="match status" value="1"/>
</dbReference>
<dbReference type="PANTHER" id="PTHR43792:SF1">
    <property type="entry name" value="N-ACETYLTRANSFERASE DOMAIN-CONTAINING PROTEIN"/>
    <property type="match status" value="1"/>
</dbReference>
<dbReference type="Gene3D" id="3.40.630.30">
    <property type="match status" value="1"/>
</dbReference>
<gene>
    <name evidence="2" type="ORF">HNQ51_002457</name>
</gene>
<keyword evidence="2" id="KW-0808">Transferase</keyword>
<dbReference type="InterPro" id="IPR051531">
    <property type="entry name" value="N-acetyltransferase"/>
</dbReference>
<feature type="domain" description="N-acetyltransferase" evidence="1">
    <location>
        <begin position="9"/>
        <end position="177"/>
    </location>
</feature>
<protein>
    <submittedName>
        <fullName evidence="2">RimJ/RimL family protein N-acetyltransferase</fullName>
    </submittedName>
</protein>
<reference evidence="2 3" key="1">
    <citation type="submission" date="2020-08" db="EMBL/GenBank/DDBJ databases">
        <title>Genomic Encyclopedia of Type Strains, Phase IV (KMG-IV): sequencing the most valuable type-strain genomes for metagenomic binning, comparative biology and taxonomic classification.</title>
        <authorList>
            <person name="Goeker M."/>
        </authorList>
    </citation>
    <scope>NUCLEOTIDE SEQUENCE [LARGE SCALE GENOMIC DNA]</scope>
    <source>
        <strain evidence="2 3">DSM 23958</strain>
    </source>
</reference>
<organism evidence="2 3">
    <name type="scientific">Inhella inkyongensis</name>
    <dbReference type="NCBI Taxonomy" id="392593"/>
    <lineage>
        <taxon>Bacteria</taxon>
        <taxon>Pseudomonadati</taxon>
        <taxon>Pseudomonadota</taxon>
        <taxon>Betaproteobacteria</taxon>
        <taxon>Burkholderiales</taxon>
        <taxon>Sphaerotilaceae</taxon>
        <taxon>Inhella</taxon>
    </lineage>
</organism>
<evidence type="ECO:0000313" key="3">
    <source>
        <dbReference type="Proteomes" id="UP000554837"/>
    </source>
</evidence>
<name>A0A840S6J9_9BURK</name>
<comment type="caution">
    <text evidence="2">The sequence shown here is derived from an EMBL/GenBank/DDBJ whole genome shotgun (WGS) entry which is preliminary data.</text>
</comment>
<proteinExistence type="predicted"/>
<dbReference type="AlphaFoldDB" id="A0A840S6J9"/>
<dbReference type="InterPro" id="IPR000182">
    <property type="entry name" value="GNAT_dom"/>
</dbReference>
<sequence>MHSLRTPRLLLRPWRDEDLPAYAALNADPEVMRHFPALLTREQSDAQAARIRAKLDAQGWGLWAVEVQGGAPFIGFVGLADPGFEASFMPAIEVGWRLARSAWGQGYASEAASAALAFGFEQLDLASIVSFTVPANVRSRAVMTRIGMHDTGLRFEHPRVPEGSALREHVLYRIDRIDAG</sequence>
<keyword evidence="3" id="KW-1185">Reference proteome</keyword>